<dbReference type="RefSeq" id="WP_346336902.1">
    <property type="nucleotide sequence ID" value="NZ_JBBYXI010000002.1"/>
</dbReference>
<accession>A0ABV0BIU1</accession>
<evidence type="ECO:0000313" key="1">
    <source>
        <dbReference type="EMBL" id="MEN3930879.1"/>
    </source>
</evidence>
<evidence type="ECO:0000313" key="2">
    <source>
        <dbReference type="Proteomes" id="UP001418637"/>
    </source>
</evidence>
<dbReference type="EMBL" id="JBBYXI010000002">
    <property type="protein sequence ID" value="MEN3930879.1"/>
    <property type="molecule type" value="Genomic_DNA"/>
</dbReference>
<keyword evidence="2" id="KW-1185">Reference proteome</keyword>
<organism evidence="1 2">
    <name type="scientific">Hohaiivirga grylli</name>
    <dbReference type="NCBI Taxonomy" id="3133970"/>
    <lineage>
        <taxon>Bacteria</taxon>
        <taxon>Pseudomonadati</taxon>
        <taxon>Pseudomonadota</taxon>
        <taxon>Alphaproteobacteria</taxon>
        <taxon>Hyphomicrobiales</taxon>
        <taxon>Methylobacteriaceae</taxon>
        <taxon>Hohaiivirga</taxon>
    </lineage>
</organism>
<protein>
    <submittedName>
        <fullName evidence="1">Uncharacterized protein</fullName>
    </submittedName>
</protein>
<proteinExistence type="predicted"/>
<gene>
    <name evidence="1" type="ORF">WJT86_07385</name>
</gene>
<sequence>MAKSVQEAQAEVIQARTDLTANVDELFDAFESFNPLMRFLDQKSSYRGWSEEEFHETEGSLYERIMLTIRSNPLPVLLITVGSGWLLSSFRKVPAKRASRSRFGAKKYRCNR</sequence>
<comment type="caution">
    <text evidence="1">The sequence shown here is derived from an EMBL/GenBank/DDBJ whole genome shotgun (WGS) entry which is preliminary data.</text>
</comment>
<name>A0ABV0BIU1_9HYPH</name>
<dbReference type="Proteomes" id="UP001418637">
    <property type="component" value="Unassembled WGS sequence"/>
</dbReference>
<reference evidence="1 2" key="1">
    <citation type="submission" date="2024-04" db="EMBL/GenBank/DDBJ databases">
        <title>A novel species isolated from cricket.</title>
        <authorList>
            <person name="Wang H.-C."/>
        </authorList>
    </citation>
    <scope>NUCLEOTIDE SEQUENCE [LARGE SCALE GENOMIC DNA]</scope>
    <source>
        <strain evidence="1 2">WL0021</strain>
    </source>
</reference>